<dbReference type="Proteomes" id="UP001501508">
    <property type="component" value="Unassembled WGS sequence"/>
</dbReference>
<evidence type="ECO:0000313" key="3">
    <source>
        <dbReference type="EMBL" id="GAA4446740.1"/>
    </source>
</evidence>
<accession>A0ABP8MCF5</accession>
<feature type="region of interest" description="Disordered" evidence="1">
    <location>
        <begin position="564"/>
        <end position="591"/>
    </location>
</feature>
<dbReference type="InterPro" id="IPR041690">
    <property type="entry name" value="Cadherin_5"/>
</dbReference>
<organism evidence="3 4">
    <name type="scientific">Ravibacter arvi</name>
    <dbReference type="NCBI Taxonomy" id="2051041"/>
    <lineage>
        <taxon>Bacteria</taxon>
        <taxon>Pseudomonadati</taxon>
        <taxon>Bacteroidota</taxon>
        <taxon>Cytophagia</taxon>
        <taxon>Cytophagales</taxon>
        <taxon>Spirosomataceae</taxon>
        <taxon>Ravibacter</taxon>
    </lineage>
</organism>
<dbReference type="Gene3D" id="2.60.40.3440">
    <property type="match status" value="1"/>
</dbReference>
<feature type="domain" description="Cadherin-like" evidence="2">
    <location>
        <begin position="389"/>
        <end position="438"/>
    </location>
</feature>
<sequence>MTYKWTAIRKSDSAPVGSFSVNNSAGAATTVFTPPTVTSPTEIVIQVVVTDACGRVAVSADNFNVTNEVSVAGKLWHDSDGNAVAGAGEKTVSGNSGDSNGGSSLVTGGNVYANLVNADNQVVQSVQVSPDGTFLFADVQAGHAYKIILTTEQKAPASTLEAADAQLPSGWVATGTNLEGAADTDNKGGVLSLGTLTGEVGNADFGMEQAPVARDKTSEALINPGGTTKVPLAASLFEASDFEDAPDGYTGNLSGREVVLFPATNGTLYYNGVAITTATPIAAFDPGKVSVDPDGTSPWSTVEVTFEFTVKDNAQVVSAPGTITVPFVPALIAINDINQTPQDVPVNGDVLTNDEGSGLSVTGATQGGTPIPVGVATTVSGVNKSGAAVSNAGSIVLNANGTYTFTPAPGFNGTINPIVYNITDVGGDTDNAILDIKVIPATTAGNDGPIAQDDNVKTEINTPISANVLVNDSDPDGDPLTVTGSSIPLGFTVQVPGKDKDGNNVPNAGTLLLKPDGSYTFTPANGFAGTVDPVDYTISDGKGGTDAAQLNIVVLPAADNTTLANDDANSAPKGKTMTGNVKSNDSDPEGNTTTVTTANANGTPIVIGNTPTVIPGAGQLTLRPDGSYTFVPDADFVGTVPVVYQVCDNGTPVACDLATLYLTTLDAVVPDLTPFVTFDPNVISGTRGFTARIRVLNLNSTSGGPTTGAKITVRVPKNAKWTVVWDGAATSNALGTLHNAIWTYSASGIYHTWTATAVIPKGGSRYIGFTGTFTPGKTMGTSPVTVQIDYPSGGETNDANNTDIESVEYSGF</sequence>
<dbReference type="SUPFAM" id="SSF117074">
    <property type="entry name" value="Hypothetical protein PA1324"/>
    <property type="match status" value="1"/>
</dbReference>
<dbReference type="InterPro" id="IPR013783">
    <property type="entry name" value="Ig-like_fold"/>
</dbReference>
<comment type="caution">
    <text evidence="3">The sequence shown here is derived from an EMBL/GenBank/DDBJ whole genome shotgun (WGS) entry which is preliminary data.</text>
</comment>
<protein>
    <recommendedName>
        <fullName evidence="2">Cadherin-like domain-containing protein</fullName>
    </recommendedName>
</protein>
<proteinExistence type="predicted"/>
<dbReference type="Gene3D" id="2.60.40.1200">
    <property type="match status" value="1"/>
</dbReference>
<gene>
    <name evidence="3" type="ORF">GCM10023091_40410</name>
</gene>
<dbReference type="Pfam" id="PF17963">
    <property type="entry name" value="Big_9"/>
    <property type="match status" value="2"/>
</dbReference>
<dbReference type="EMBL" id="BAABEY010000036">
    <property type="protein sequence ID" value="GAA4446740.1"/>
    <property type="molecule type" value="Genomic_DNA"/>
</dbReference>
<evidence type="ECO:0000259" key="2">
    <source>
        <dbReference type="Pfam" id="PF17892"/>
    </source>
</evidence>
<dbReference type="Gene3D" id="2.60.40.10">
    <property type="entry name" value="Immunoglobulins"/>
    <property type="match status" value="1"/>
</dbReference>
<keyword evidence="4" id="KW-1185">Reference proteome</keyword>
<dbReference type="RefSeq" id="WP_345032587.1">
    <property type="nucleotide sequence ID" value="NZ_BAABEY010000036.1"/>
</dbReference>
<reference evidence="4" key="1">
    <citation type="journal article" date="2019" name="Int. J. Syst. Evol. Microbiol.">
        <title>The Global Catalogue of Microorganisms (GCM) 10K type strain sequencing project: providing services to taxonomists for standard genome sequencing and annotation.</title>
        <authorList>
            <consortium name="The Broad Institute Genomics Platform"/>
            <consortium name="The Broad Institute Genome Sequencing Center for Infectious Disease"/>
            <person name="Wu L."/>
            <person name="Ma J."/>
        </authorList>
    </citation>
    <scope>NUCLEOTIDE SEQUENCE [LARGE SCALE GENOMIC DNA]</scope>
    <source>
        <strain evidence="4">JCM 31920</strain>
    </source>
</reference>
<evidence type="ECO:0000313" key="4">
    <source>
        <dbReference type="Proteomes" id="UP001501508"/>
    </source>
</evidence>
<evidence type="ECO:0000256" key="1">
    <source>
        <dbReference type="SAM" id="MobiDB-lite"/>
    </source>
</evidence>
<dbReference type="Pfam" id="PF17892">
    <property type="entry name" value="Cadherin_5"/>
    <property type="match status" value="1"/>
</dbReference>
<name>A0ABP8MCF5_9BACT</name>